<evidence type="ECO:0000256" key="3">
    <source>
        <dbReference type="ARBA" id="ARBA00022833"/>
    </source>
</evidence>
<evidence type="ECO:0000313" key="6">
    <source>
        <dbReference type="EMBL" id="MCO6418201.1"/>
    </source>
</evidence>
<dbReference type="InterPro" id="IPR011057">
    <property type="entry name" value="Mss4-like_sf"/>
</dbReference>
<keyword evidence="7" id="KW-1185">Reference proteome</keyword>
<dbReference type="PROSITE" id="PS51891">
    <property type="entry name" value="CENP_V_GFA"/>
    <property type="match status" value="1"/>
</dbReference>
<dbReference type="Gene3D" id="2.170.150.70">
    <property type="match status" value="1"/>
</dbReference>
<protein>
    <submittedName>
        <fullName evidence="6">GFA family protein</fullName>
    </submittedName>
</protein>
<reference evidence="6 7" key="1">
    <citation type="submission" date="2021-12" db="EMBL/GenBank/DDBJ databases">
        <title>Siccirubricoccus leaddurans sp. nov., a high concentration Zn2+ tolerance bacterium.</title>
        <authorList>
            <person name="Cao Y."/>
        </authorList>
    </citation>
    <scope>NUCLEOTIDE SEQUENCE [LARGE SCALE GENOMIC DNA]</scope>
    <source>
        <strain evidence="6 7">KC 17139</strain>
    </source>
</reference>
<sequence>MHLEGSCHCGAVKFRLESDHPYPYQRCYCSICRKTQGGGGYAINLGGKSATLKVNGGKHITIYHAKLREKGEARARRSPAERHFCSLCGSALWLYDKRWPELIHPFASAIDTPLPAAPDSTHLMLAYKPDWVPLQRGRQDRLHDEYPEESIAEWHERHGLAGGAKGS</sequence>
<name>A0ABT1D8G7_9PROT</name>
<evidence type="ECO:0000256" key="1">
    <source>
        <dbReference type="ARBA" id="ARBA00005495"/>
    </source>
</evidence>
<dbReference type="InterPro" id="IPR006913">
    <property type="entry name" value="CENP-V/GFA"/>
</dbReference>
<dbReference type="Proteomes" id="UP001523392">
    <property type="component" value="Unassembled WGS sequence"/>
</dbReference>
<dbReference type="RefSeq" id="WP_252954829.1">
    <property type="nucleotide sequence ID" value="NZ_JAFIRR010000121.1"/>
</dbReference>
<dbReference type="Pfam" id="PF04828">
    <property type="entry name" value="GFA"/>
    <property type="match status" value="1"/>
</dbReference>
<dbReference type="PANTHER" id="PTHR33337">
    <property type="entry name" value="GFA DOMAIN-CONTAINING PROTEIN"/>
    <property type="match status" value="1"/>
</dbReference>
<accession>A0ABT1D8G7</accession>
<evidence type="ECO:0000256" key="2">
    <source>
        <dbReference type="ARBA" id="ARBA00022723"/>
    </source>
</evidence>
<feature type="domain" description="CENP-V/GFA" evidence="5">
    <location>
        <begin position="3"/>
        <end position="128"/>
    </location>
</feature>
<dbReference type="SUPFAM" id="SSF51316">
    <property type="entry name" value="Mss4-like"/>
    <property type="match status" value="1"/>
</dbReference>
<keyword evidence="3" id="KW-0862">Zinc</keyword>
<comment type="caution">
    <text evidence="6">The sequence shown here is derived from an EMBL/GenBank/DDBJ whole genome shotgun (WGS) entry which is preliminary data.</text>
</comment>
<evidence type="ECO:0000256" key="4">
    <source>
        <dbReference type="ARBA" id="ARBA00023239"/>
    </source>
</evidence>
<gene>
    <name evidence="6" type="ORF">JYK14_18820</name>
</gene>
<proteinExistence type="inferred from homology"/>
<organism evidence="6 7">
    <name type="scientific">Siccirubricoccus soli</name>
    <dbReference type="NCBI Taxonomy" id="2899147"/>
    <lineage>
        <taxon>Bacteria</taxon>
        <taxon>Pseudomonadati</taxon>
        <taxon>Pseudomonadota</taxon>
        <taxon>Alphaproteobacteria</taxon>
        <taxon>Acetobacterales</taxon>
        <taxon>Roseomonadaceae</taxon>
        <taxon>Siccirubricoccus</taxon>
    </lineage>
</organism>
<keyword evidence="4" id="KW-0456">Lyase</keyword>
<dbReference type="PANTHER" id="PTHR33337:SF44">
    <property type="entry name" value="DUF636 DOMAIN PROTEIN (AFU_ORTHOLOGUE AFUA_1G09754)"/>
    <property type="match status" value="1"/>
</dbReference>
<evidence type="ECO:0000313" key="7">
    <source>
        <dbReference type="Proteomes" id="UP001523392"/>
    </source>
</evidence>
<keyword evidence="2" id="KW-0479">Metal-binding</keyword>
<comment type="similarity">
    <text evidence="1">Belongs to the Gfa family.</text>
</comment>
<dbReference type="EMBL" id="JAFIRR010000121">
    <property type="protein sequence ID" value="MCO6418201.1"/>
    <property type="molecule type" value="Genomic_DNA"/>
</dbReference>
<evidence type="ECO:0000259" key="5">
    <source>
        <dbReference type="PROSITE" id="PS51891"/>
    </source>
</evidence>